<proteinExistence type="predicted"/>
<name>A0A2A9E5A8_9MICO</name>
<feature type="transmembrane region" description="Helical" evidence="5">
    <location>
        <begin position="98"/>
        <end position="119"/>
    </location>
</feature>
<keyword evidence="3 5" id="KW-1133">Transmembrane helix</keyword>
<reference evidence="6 7" key="1">
    <citation type="submission" date="2017-10" db="EMBL/GenBank/DDBJ databases">
        <title>Sequencing the genomes of 1000 actinobacteria strains.</title>
        <authorList>
            <person name="Klenk H.-P."/>
        </authorList>
    </citation>
    <scope>NUCLEOTIDE SEQUENCE [LARGE SCALE GENOMIC DNA]</scope>
    <source>
        <strain evidence="6 7">DSM 18966</strain>
    </source>
</reference>
<evidence type="ECO:0000256" key="1">
    <source>
        <dbReference type="ARBA" id="ARBA00004141"/>
    </source>
</evidence>
<dbReference type="GO" id="GO:0016020">
    <property type="term" value="C:membrane"/>
    <property type="evidence" value="ECO:0007669"/>
    <property type="project" value="UniProtKB-SubCell"/>
</dbReference>
<dbReference type="EMBL" id="PDJG01000001">
    <property type="protein sequence ID" value="PFG34237.1"/>
    <property type="molecule type" value="Genomic_DNA"/>
</dbReference>
<feature type="transmembrane region" description="Helical" evidence="5">
    <location>
        <begin position="46"/>
        <end position="66"/>
    </location>
</feature>
<sequence>MNIALWIVAGLLTLVFLAAGTAKVAGSREQLMEKMSFVASTPQGAVKLLGVAEILGALGLVLPALVGVLPILVPVAAIALVALMIGAVVVHLRSGEGLSAAAPSIVLALLAAFVAWGRLGAYAF</sequence>
<accession>A0A2A9E5A8</accession>
<evidence type="ECO:0000256" key="2">
    <source>
        <dbReference type="ARBA" id="ARBA00022692"/>
    </source>
</evidence>
<keyword evidence="2 5" id="KW-0812">Transmembrane</keyword>
<dbReference type="RefSeq" id="WP_098455300.1">
    <property type="nucleotide sequence ID" value="NZ_PDJG01000001.1"/>
</dbReference>
<dbReference type="Proteomes" id="UP000225548">
    <property type="component" value="Unassembled WGS sequence"/>
</dbReference>
<dbReference type="Pfam" id="PF13564">
    <property type="entry name" value="DoxX_2"/>
    <property type="match status" value="1"/>
</dbReference>
<comment type="subcellular location">
    <subcellularLocation>
        <location evidence="1">Membrane</location>
        <topology evidence="1">Multi-pass membrane protein</topology>
    </subcellularLocation>
</comment>
<keyword evidence="4 5" id="KW-0472">Membrane</keyword>
<dbReference type="OrthoDB" id="3482063at2"/>
<dbReference type="AlphaFoldDB" id="A0A2A9E5A8"/>
<gene>
    <name evidence="6" type="ORF">ATL42_2142</name>
</gene>
<protein>
    <submittedName>
        <fullName evidence="6">DoxX-like protein</fullName>
    </submittedName>
</protein>
<keyword evidence="7" id="KW-1185">Reference proteome</keyword>
<feature type="transmembrane region" description="Helical" evidence="5">
    <location>
        <begin position="71"/>
        <end position="92"/>
    </location>
</feature>
<evidence type="ECO:0000256" key="5">
    <source>
        <dbReference type="SAM" id="Phobius"/>
    </source>
</evidence>
<evidence type="ECO:0000256" key="4">
    <source>
        <dbReference type="ARBA" id="ARBA00023136"/>
    </source>
</evidence>
<dbReference type="InterPro" id="IPR032808">
    <property type="entry name" value="DoxX"/>
</dbReference>
<evidence type="ECO:0000313" key="6">
    <source>
        <dbReference type="EMBL" id="PFG34237.1"/>
    </source>
</evidence>
<comment type="caution">
    <text evidence="6">The sequence shown here is derived from an EMBL/GenBank/DDBJ whole genome shotgun (WGS) entry which is preliminary data.</text>
</comment>
<evidence type="ECO:0000313" key="7">
    <source>
        <dbReference type="Proteomes" id="UP000225548"/>
    </source>
</evidence>
<evidence type="ECO:0000256" key="3">
    <source>
        <dbReference type="ARBA" id="ARBA00022989"/>
    </source>
</evidence>
<organism evidence="6 7">
    <name type="scientific">Sanguibacter antarcticus</name>
    <dbReference type="NCBI Taxonomy" id="372484"/>
    <lineage>
        <taxon>Bacteria</taxon>
        <taxon>Bacillati</taxon>
        <taxon>Actinomycetota</taxon>
        <taxon>Actinomycetes</taxon>
        <taxon>Micrococcales</taxon>
        <taxon>Sanguibacteraceae</taxon>
        <taxon>Sanguibacter</taxon>
    </lineage>
</organism>